<dbReference type="AlphaFoldDB" id="A0A9P0HYV9"/>
<reference evidence="2" key="1">
    <citation type="submission" date="2022-02" db="EMBL/GenBank/DDBJ databases">
        <authorList>
            <person name="King R."/>
        </authorList>
    </citation>
    <scope>NUCLEOTIDE SEQUENCE</scope>
</reference>
<evidence type="ECO:0000256" key="1">
    <source>
        <dbReference type="SAM" id="SignalP"/>
    </source>
</evidence>
<protein>
    <submittedName>
        <fullName evidence="2">Uncharacterized protein</fullName>
    </submittedName>
</protein>
<proteinExistence type="predicted"/>
<feature type="chain" id="PRO_5040128711" evidence="1">
    <location>
        <begin position="26"/>
        <end position="373"/>
    </location>
</feature>
<feature type="signal peptide" evidence="1">
    <location>
        <begin position="1"/>
        <end position="25"/>
    </location>
</feature>
<dbReference type="EMBL" id="LR824548">
    <property type="protein sequence ID" value="CAH1638019.1"/>
    <property type="molecule type" value="Genomic_DNA"/>
</dbReference>
<organism evidence="2 3">
    <name type="scientific">Spodoptera littoralis</name>
    <name type="common">Egyptian cotton leafworm</name>
    <dbReference type="NCBI Taxonomy" id="7109"/>
    <lineage>
        <taxon>Eukaryota</taxon>
        <taxon>Metazoa</taxon>
        <taxon>Ecdysozoa</taxon>
        <taxon>Arthropoda</taxon>
        <taxon>Hexapoda</taxon>
        <taxon>Insecta</taxon>
        <taxon>Pterygota</taxon>
        <taxon>Neoptera</taxon>
        <taxon>Endopterygota</taxon>
        <taxon>Lepidoptera</taxon>
        <taxon>Glossata</taxon>
        <taxon>Ditrysia</taxon>
        <taxon>Noctuoidea</taxon>
        <taxon>Noctuidae</taxon>
        <taxon>Amphipyrinae</taxon>
        <taxon>Spodoptera</taxon>
    </lineage>
</organism>
<keyword evidence="3" id="KW-1185">Reference proteome</keyword>
<dbReference type="Proteomes" id="UP001153321">
    <property type="component" value="Chromosome 17"/>
</dbReference>
<sequence>MAGRIKTIFLLFLLIAFVIKNGCSAYLEMDVDITELSQALSLITKYHEKYKGMAENNIDNLIKTNPSIEKLMVKAKGLLQMRLLEWADVVGQIALIDQQLNRFVKENQELESDLLVDYADWVVSHDHAAVVGLMERMRSLVSPLFRSQGLLQLTYKFTVPAMSVRRLRSFRVLLVLLVFANTSRALVDEVLDVLKLGKEVGEEVLNSWDVFGKPFNATGGVDLPVVRRREREILARLAVVSRSIEKLEISVQKVGDVALFLAKKGNKPTRLELRLHEMSDLLNRVAWSNRQMREYVGQQENLEQSTLQDFAEWCVSHDPGALPGLLERVHALVVPPHKNLLGRGLLQLIMDDLKVSTDKKKVLLKSNACSNNA</sequence>
<evidence type="ECO:0000313" key="2">
    <source>
        <dbReference type="EMBL" id="CAH1638019.1"/>
    </source>
</evidence>
<evidence type="ECO:0000313" key="3">
    <source>
        <dbReference type="Proteomes" id="UP001153321"/>
    </source>
</evidence>
<accession>A0A9P0HYV9</accession>
<name>A0A9P0HYV9_SPOLI</name>
<gene>
    <name evidence="2" type="ORF">SPLIT_LOCUS3377</name>
</gene>
<keyword evidence="1" id="KW-0732">Signal</keyword>